<accession>A0A193LE89</accession>
<dbReference type="CDD" id="cd11592">
    <property type="entry name" value="Agmatinase_PAH"/>
    <property type="match status" value="1"/>
</dbReference>
<dbReference type="KEGG" id="woc:BA177_05670"/>
<feature type="binding site" evidence="4">
    <location>
        <position position="162"/>
    </location>
    <ligand>
        <name>Mn(2+)</name>
        <dbReference type="ChEBI" id="CHEBI:29035"/>
        <label>1</label>
    </ligand>
</feature>
<dbReference type="PROSITE" id="PS01053">
    <property type="entry name" value="ARGINASE_1"/>
    <property type="match status" value="1"/>
</dbReference>
<keyword evidence="4" id="KW-0464">Manganese</keyword>
<dbReference type="RefSeq" id="WP_068614007.1">
    <property type="nucleotide sequence ID" value="NZ_CP016268.1"/>
</dbReference>
<dbReference type="Gene3D" id="3.40.800.10">
    <property type="entry name" value="Ureohydrolase domain"/>
    <property type="match status" value="1"/>
</dbReference>
<feature type="binding site" evidence="4">
    <location>
        <position position="134"/>
    </location>
    <ligand>
        <name>Mn(2+)</name>
        <dbReference type="ChEBI" id="CHEBI:29035"/>
        <label>1</label>
    </ligand>
</feature>
<feature type="binding site" evidence="4">
    <location>
        <position position="158"/>
    </location>
    <ligand>
        <name>Mn(2+)</name>
        <dbReference type="ChEBI" id="CHEBI:29035"/>
        <label>1</label>
    </ligand>
</feature>
<dbReference type="InterPro" id="IPR023696">
    <property type="entry name" value="Ureohydrolase_dom_sf"/>
</dbReference>
<keyword evidence="2 4" id="KW-0479">Metal-binding</keyword>
<dbReference type="PROSITE" id="PS51409">
    <property type="entry name" value="ARGINASE_2"/>
    <property type="match status" value="1"/>
</dbReference>
<name>A0A193LE89_9GAMM</name>
<dbReference type="Proteomes" id="UP000092695">
    <property type="component" value="Chromosome"/>
</dbReference>
<dbReference type="PIRSF" id="PIRSF036979">
    <property type="entry name" value="Arginase"/>
    <property type="match status" value="1"/>
</dbReference>
<protein>
    <submittedName>
        <fullName evidence="6">Agmatinase</fullName>
    </submittedName>
</protein>
<dbReference type="OrthoDB" id="9789727at2"/>
<dbReference type="EMBL" id="CP016268">
    <property type="protein sequence ID" value="ANO50761.1"/>
    <property type="molecule type" value="Genomic_DNA"/>
</dbReference>
<dbReference type="PANTHER" id="PTHR11358:SF26">
    <property type="entry name" value="GUANIDINO ACID HYDROLASE, MITOCHONDRIAL"/>
    <property type="match status" value="1"/>
</dbReference>
<dbReference type="STRING" id="1548547.BA177_05670"/>
<dbReference type="AlphaFoldDB" id="A0A193LE89"/>
<keyword evidence="7" id="KW-1185">Reference proteome</keyword>
<evidence type="ECO:0000256" key="4">
    <source>
        <dbReference type="PIRSR" id="PIRSR036979-1"/>
    </source>
</evidence>
<evidence type="ECO:0000256" key="5">
    <source>
        <dbReference type="RuleBase" id="RU003684"/>
    </source>
</evidence>
<dbReference type="InterPro" id="IPR006035">
    <property type="entry name" value="Ureohydrolase"/>
</dbReference>
<evidence type="ECO:0000256" key="3">
    <source>
        <dbReference type="ARBA" id="ARBA00022801"/>
    </source>
</evidence>
<comment type="similarity">
    <text evidence="1">Belongs to the arginase family. Agmatinase subfamily.</text>
</comment>
<dbReference type="GO" id="GO:0033389">
    <property type="term" value="P:putrescine biosynthetic process from arginine, via agmatine"/>
    <property type="evidence" value="ECO:0007669"/>
    <property type="project" value="TreeGrafter"/>
</dbReference>
<dbReference type="PANTHER" id="PTHR11358">
    <property type="entry name" value="ARGINASE/AGMATINASE"/>
    <property type="match status" value="1"/>
</dbReference>
<comment type="cofactor">
    <cofactor evidence="4">
        <name>Mn(2+)</name>
        <dbReference type="ChEBI" id="CHEBI:29035"/>
    </cofactor>
    <text evidence="4">Binds 2 manganese ions per subunit.</text>
</comment>
<dbReference type="GO" id="GO:0046872">
    <property type="term" value="F:metal ion binding"/>
    <property type="evidence" value="ECO:0007669"/>
    <property type="project" value="UniProtKB-KW"/>
</dbReference>
<dbReference type="NCBIfam" id="TIGR01230">
    <property type="entry name" value="agmatinase"/>
    <property type="match status" value="1"/>
</dbReference>
<dbReference type="InterPro" id="IPR020855">
    <property type="entry name" value="Ureohydrolase_Mn_BS"/>
</dbReference>
<feature type="binding site" evidence="4">
    <location>
        <position position="160"/>
    </location>
    <ligand>
        <name>Mn(2+)</name>
        <dbReference type="ChEBI" id="CHEBI:29035"/>
        <label>1</label>
    </ligand>
</feature>
<gene>
    <name evidence="6" type="ORF">BA177_05670</name>
</gene>
<feature type="binding site" evidence="4">
    <location>
        <position position="240"/>
    </location>
    <ligand>
        <name>Mn(2+)</name>
        <dbReference type="ChEBI" id="CHEBI:29035"/>
        <label>1</label>
    </ligand>
</feature>
<dbReference type="InterPro" id="IPR005925">
    <property type="entry name" value="Agmatinase-rel"/>
</dbReference>
<reference evidence="6 7" key="1">
    <citation type="submission" date="2016-06" db="EMBL/GenBank/DDBJ databases">
        <title>Complete genome sequence of a deep-branching marine Gamma Proteobacterium Woeseia oceani type strain XK5.</title>
        <authorList>
            <person name="Mu D."/>
            <person name="Du Z."/>
        </authorList>
    </citation>
    <scope>NUCLEOTIDE SEQUENCE [LARGE SCALE GENOMIC DNA]</scope>
    <source>
        <strain evidence="6 7">XK5</strain>
    </source>
</reference>
<evidence type="ECO:0000313" key="6">
    <source>
        <dbReference type="EMBL" id="ANO50761.1"/>
    </source>
</evidence>
<sequence>MDKRAGDHAILRSDLYGTTPEPTFAGALSFMRRKYSRDLEGVDLVVSGVPLDTATTNRPGARFGPRAIRAASSIMAWERPYGMEFDPFDVLAVVDYGDCFFDHGRPDTVPEVIERHALEIISQGPGLLSLGGDHFVSYPLLRAHAEKFGAPLSLLHFDAHSDTWEDDEGRIDHGTMFYHAVQEGLVDPEHSVQIGLRTRNADTLGFQILDGPWVQDNGIDAVVDAAHAILGERPVYLTFDIDCLDPAFAPGTGTPVCGGLSTYQAISILRGMHGINLIGGDVVEVAPAYDVGEITALAAAHVAMEIIGIYAAANS</sequence>
<keyword evidence="3 5" id="KW-0378">Hydrolase</keyword>
<proteinExistence type="inferred from homology"/>
<dbReference type="NCBIfam" id="NF002564">
    <property type="entry name" value="PRK02190.1"/>
    <property type="match status" value="1"/>
</dbReference>
<evidence type="ECO:0000313" key="7">
    <source>
        <dbReference type="Proteomes" id="UP000092695"/>
    </source>
</evidence>
<organism evidence="6 7">
    <name type="scientific">Woeseia oceani</name>
    <dbReference type="NCBI Taxonomy" id="1548547"/>
    <lineage>
        <taxon>Bacteria</taxon>
        <taxon>Pseudomonadati</taxon>
        <taxon>Pseudomonadota</taxon>
        <taxon>Gammaproteobacteria</taxon>
        <taxon>Woeseiales</taxon>
        <taxon>Woeseiaceae</taxon>
        <taxon>Woeseia</taxon>
    </lineage>
</organism>
<dbReference type="SUPFAM" id="SSF52768">
    <property type="entry name" value="Arginase/deacetylase"/>
    <property type="match status" value="1"/>
</dbReference>
<dbReference type="Pfam" id="PF00491">
    <property type="entry name" value="Arginase"/>
    <property type="match status" value="1"/>
</dbReference>
<dbReference type="GO" id="GO:0008783">
    <property type="term" value="F:agmatinase activity"/>
    <property type="evidence" value="ECO:0007669"/>
    <property type="project" value="TreeGrafter"/>
</dbReference>
<feature type="binding site" evidence="4">
    <location>
        <position position="242"/>
    </location>
    <ligand>
        <name>Mn(2+)</name>
        <dbReference type="ChEBI" id="CHEBI:29035"/>
        <label>1</label>
    </ligand>
</feature>
<evidence type="ECO:0000256" key="2">
    <source>
        <dbReference type="ARBA" id="ARBA00022723"/>
    </source>
</evidence>
<evidence type="ECO:0000256" key="1">
    <source>
        <dbReference type="ARBA" id="ARBA00009227"/>
    </source>
</evidence>